<comment type="similarity">
    <text evidence="2 12 13">Belongs to the TonB-dependent receptor family.</text>
</comment>
<name>A0ABV0G734_9BURK</name>
<feature type="domain" description="TonB-dependent receptor plug" evidence="16">
    <location>
        <begin position="52"/>
        <end position="161"/>
    </location>
</feature>
<keyword evidence="7" id="KW-0406">Ion transport</keyword>
<evidence type="ECO:0000256" key="12">
    <source>
        <dbReference type="PROSITE-ProRule" id="PRU01360"/>
    </source>
</evidence>
<comment type="subcellular location">
    <subcellularLocation>
        <location evidence="1 12">Cell outer membrane</location>
        <topology evidence="1 12">Multi-pass membrane protein</topology>
    </subcellularLocation>
</comment>
<dbReference type="Gene3D" id="2.170.130.10">
    <property type="entry name" value="TonB-dependent receptor, plug domain"/>
    <property type="match status" value="1"/>
</dbReference>
<feature type="chain" id="PRO_5047182320" evidence="14">
    <location>
        <begin position="34"/>
        <end position="653"/>
    </location>
</feature>
<evidence type="ECO:0000256" key="8">
    <source>
        <dbReference type="ARBA" id="ARBA00023077"/>
    </source>
</evidence>
<dbReference type="InterPro" id="IPR036942">
    <property type="entry name" value="Beta-barrel_TonB_sf"/>
</dbReference>
<evidence type="ECO:0000256" key="14">
    <source>
        <dbReference type="SAM" id="SignalP"/>
    </source>
</evidence>
<feature type="signal peptide" evidence="14">
    <location>
        <begin position="1"/>
        <end position="33"/>
    </location>
</feature>
<dbReference type="Proteomes" id="UP001495147">
    <property type="component" value="Unassembled WGS sequence"/>
</dbReference>
<evidence type="ECO:0000256" key="3">
    <source>
        <dbReference type="ARBA" id="ARBA00022448"/>
    </source>
</evidence>
<keyword evidence="11 12" id="KW-0998">Cell outer membrane</keyword>
<evidence type="ECO:0000259" key="16">
    <source>
        <dbReference type="Pfam" id="PF07715"/>
    </source>
</evidence>
<dbReference type="RefSeq" id="WP_347706361.1">
    <property type="nucleotide sequence ID" value="NZ_JBDPZD010000008.1"/>
</dbReference>
<dbReference type="SUPFAM" id="SSF56935">
    <property type="entry name" value="Porins"/>
    <property type="match status" value="1"/>
</dbReference>
<dbReference type="PROSITE" id="PS52016">
    <property type="entry name" value="TONB_DEPENDENT_REC_3"/>
    <property type="match status" value="1"/>
</dbReference>
<reference evidence="17 18" key="1">
    <citation type="submission" date="2024-05" db="EMBL/GenBank/DDBJ databases">
        <title>Roseateles sp. DJS-2-20 16S ribosomal RNA gene Genome sequencing and assembly.</title>
        <authorList>
            <person name="Woo H."/>
        </authorList>
    </citation>
    <scope>NUCLEOTIDE SEQUENCE [LARGE SCALE GENOMIC DNA]</scope>
    <source>
        <strain evidence="17 18">DJS-2-20</strain>
    </source>
</reference>
<organism evidence="17 18">
    <name type="scientific">Roseateles paludis</name>
    <dbReference type="NCBI Taxonomy" id="3145238"/>
    <lineage>
        <taxon>Bacteria</taxon>
        <taxon>Pseudomonadati</taxon>
        <taxon>Pseudomonadota</taxon>
        <taxon>Betaproteobacteria</taxon>
        <taxon>Burkholderiales</taxon>
        <taxon>Sphaerotilaceae</taxon>
        <taxon>Roseateles</taxon>
    </lineage>
</organism>
<dbReference type="Pfam" id="PF00593">
    <property type="entry name" value="TonB_dep_Rec_b-barrel"/>
    <property type="match status" value="1"/>
</dbReference>
<comment type="caution">
    <text evidence="17">The sequence shown here is derived from an EMBL/GenBank/DDBJ whole genome shotgun (WGS) entry which is preliminary data.</text>
</comment>
<keyword evidence="18" id="KW-1185">Reference proteome</keyword>
<dbReference type="Pfam" id="PF07715">
    <property type="entry name" value="Plug"/>
    <property type="match status" value="1"/>
</dbReference>
<keyword evidence="4 12" id="KW-1134">Transmembrane beta strand</keyword>
<keyword evidence="5 12" id="KW-0812">Transmembrane</keyword>
<keyword evidence="10 17" id="KW-0675">Receptor</keyword>
<evidence type="ECO:0000256" key="6">
    <source>
        <dbReference type="ARBA" id="ARBA00022729"/>
    </source>
</evidence>
<evidence type="ECO:0000256" key="1">
    <source>
        <dbReference type="ARBA" id="ARBA00004571"/>
    </source>
</evidence>
<dbReference type="InterPro" id="IPR012910">
    <property type="entry name" value="Plug_dom"/>
</dbReference>
<evidence type="ECO:0000256" key="5">
    <source>
        <dbReference type="ARBA" id="ARBA00022692"/>
    </source>
</evidence>
<dbReference type="CDD" id="cd01347">
    <property type="entry name" value="ligand_gated_channel"/>
    <property type="match status" value="1"/>
</dbReference>
<evidence type="ECO:0000256" key="4">
    <source>
        <dbReference type="ARBA" id="ARBA00022452"/>
    </source>
</evidence>
<dbReference type="PANTHER" id="PTHR30069">
    <property type="entry name" value="TONB-DEPENDENT OUTER MEMBRANE RECEPTOR"/>
    <property type="match status" value="1"/>
</dbReference>
<dbReference type="InterPro" id="IPR039426">
    <property type="entry name" value="TonB-dep_rcpt-like"/>
</dbReference>
<keyword evidence="6 14" id="KW-0732">Signal</keyword>
<dbReference type="InterPro" id="IPR000531">
    <property type="entry name" value="Beta-barrel_TonB"/>
</dbReference>
<evidence type="ECO:0000313" key="18">
    <source>
        <dbReference type="Proteomes" id="UP001495147"/>
    </source>
</evidence>
<proteinExistence type="inferred from homology"/>
<keyword evidence="9 12" id="KW-0472">Membrane</keyword>
<keyword evidence="8 13" id="KW-0798">TonB box</keyword>
<evidence type="ECO:0000256" key="7">
    <source>
        <dbReference type="ARBA" id="ARBA00023065"/>
    </source>
</evidence>
<dbReference type="EMBL" id="JBDPZD010000008">
    <property type="protein sequence ID" value="MEO3693544.1"/>
    <property type="molecule type" value="Genomic_DNA"/>
</dbReference>
<dbReference type="InterPro" id="IPR037066">
    <property type="entry name" value="Plug_dom_sf"/>
</dbReference>
<evidence type="ECO:0000256" key="2">
    <source>
        <dbReference type="ARBA" id="ARBA00009810"/>
    </source>
</evidence>
<evidence type="ECO:0000259" key="15">
    <source>
        <dbReference type="Pfam" id="PF00593"/>
    </source>
</evidence>
<keyword evidence="3 12" id="KW-0813">Transport</keyword>
<evidence type="ECO:0000256" key="11">
    <source>
        <dbReference type="ARBA" id="ARBA00023237"/>
    </source>
</evidence>
<feature type="domain" description="TonB-dependent receptor-like beta-barrel" evidence="15">
    <location>
        <begin position="285"/>
        <end position="623"/>
    </location>
</feature>
<dbReference type="Gene3D" id="2.40.170.20">
    <property type="entry name" value="TonB-dependent receptor, beta-barrel domain"/>
    <property type="match status" value="1"/>
</dbReference>
<evidence type="ECO:0000313" key="17">
    <source>
        <dbReference type="EMBL" id="MEO3693544.1"/>
    </source>
</evidence>
<evidence type="ECO:0000256" key="10">
    <source>
        <dbReference type="ARBA" id="ARBA00023170"/>
    </source>
</evidence>
<accession>A0ABV0G734</accession>
<sequence length="653" mass="70972">MKNTNTPALRPSHTLSRLGLAALLALSTNAALAQANSLPQVVVTATRHALPLQDAPAALTVVSQEELAERGTENLLQALRTEPSVSTFGRPTGGRKALSLRGMDPRHVLVLVDGARISASDGLVGSSDYQLDWTGAMDIARVEVVRGPMSVLYGAEALGGVINVITQPLSGELEARAFAEARFGQDGGDGHRLQAALRGSFSPQLRFGISLADGRRQSTPQATDATLTAVEGRRPREAAVHLAWLPVEGHIVKLDARHADELRWFDARERSGKKRLYQSETPLVRDHHLLAWEADWGGGRESLLRVYENRLDTRNYRSNGVAPLRPNILGDQVLEGQFAQPLPGGQQLTAGFEHRTEWLDNAALPGGHAQARHTGLYVQDEARFGRSLLLTGGLRHDNTQGYASQWSPRVYAVWNLAPEWVPDLVLKGGAGSGFKAPNLKQVNPAYREDEGPSTYLGQAGLRPELNRSLEAGLAWDRANTGASLMLFQNRIHDLITPVLLSGTPASGTYQFRNVDRAVLRGAEASAGWRAGAWQWRVSGTWLSAHDGQGLPLEKRATRTWALRGDWRDGPWAAGGTLDVQSGLHLASATAGQPPQTVPTVTQLNLHLKRQLADGFTLRVGLDNATNLRLASKSPLFSYEEQPRTLRVSLEARQ</sequence>
<evidence type="ECO:0000256" key="9">
    <source>
        <dbReference type="ARBA" id="ARBA00023136"/>
    </source>
</evidence>
<gene>
    <name evidence="17" type="ORF">ABDJ85_18890</name>
</gene>
<evidence type="ECO:0000256" key="13">
    <source>
        <dbReference type="RuleBase" id="RU003357"/>
    </source>
</evidence>
<protein>
    <submittedName>
        <fullName evidence="17">TonB-dependent receptor</fullName>
    </submittedName>
</protein>
<dbReference type="PANTHER" id="PTHR30069:SF53">
    <property type="entry name" value="COLICIN I RECEPTOR-RELATED"/>
    <property type="match status" value="1"/>
</dbReference>